<dbReference type="SUPFAM" id="SSF52096">
    <property type="entry name" value="ClpP/crotonase"/>
    <property type="match status" value="1"/>
</dbReference>
<sequence>MTTVFTSVLILSIVLNLYLGAIVYSMYAGPSELVYREGDPEYRVVILPVDGAIGDATASQVRRSLRSLEANPPAAIVLRVTSPGGGITASDQIWHHLKSFRAVHPEVPVVASFGSVSASGGYYVSTPCDFIMAETTTITGSIGVIATGFTISGMLDKIGVTPEIIASTNSTDKDTGSMYRPWTEQDRDVIRGLLDSGYERFIAVVAEGRDGVLTEDEVRELATGQIFMAQEALDAKLVDGIGYLTDAIDKAVELARVPSSVDPAVMLITEPEGFSPWSLLWSSGPDPESLLTMDAGELRAALLELGMPEVSYRAPLALPGE</sequence>
<dbReference type="InterPro" id="IPR004635">
    <property type="entry name" value="Pept_S49_SppA"/>
</dbReference>
<name>A0A518BY41_9BACT</name>
<gene>
    <name evidence="7" type="primary">sppA_2</name>
    <name evidence="7" type="ORF">Pan265_17500</name>
</gene>
<keyword evidence="2" id="KW-0645">Protease</keyword>
<dbReference type="Pfam" id="PF01343">
    <property type="entry name" value="Peptidase_S49"/>
    <property type="match status" value="1"/>
</dbReference>
<proteinExistence type="inferred from homology"/>
<dbReference type="GO" id="GO:0006508">
    <property type="term" value="P:proteolysis"/>
    <property type="evidence" value="ECO:0007669"/>
    <property type="project" value="UniProtKB-KW"/>
</dbReference>
<dbReference type="GO" id="GO:0008236">
    <property type="term" value="F:serine-type peptidase activity"/>
    <property type="evidence" value="ECO:0007669"/>
    <property type="project" value="UniProtKB-KW"/>
</dbReference>
<dbReference type="EC" id="3.4.21.-" evidence="7"/>
<comment type="similarity">
    <text evidence="1">Belongs to the peptidase S49 family.</text>
</comment>
<keyword evidence="8" id="KW-1185">Reference proteome</keyword>
<dbReference type="KEGG" id="mcad:Pan265_17500"/>
<keyword evidence="5" id="KW-1133">Transmembrane helix</keyword>
<evidence type="ECO:0000256" key="5">
    <source>
        <dbReference type="SAM" id="Phobius"/>
    </source>
</evidence>
<keyword evidence="3 7" id="KW-0378">Hydrolase</keyword>
<dbReference type="InterPro" id="IPR029045">
    <property type="entry name" value="ClpP/crotonase-like_dom_sf"/>
</dbReference>
<dbReference type="NCBIfam" id="TIGR00706">
    <property type="entry name" value="SppA_dom"/>
    <property type="match status" value="1"/>
</dbReference>
<evidence type="ECO:0000256" key="3">
    <source>
        <dbReference type="ARBA" id="ARBA00022801"/>
    </source>
</evidence>
<accession>A0A518BY41</accession>
<evidence type="ECO:0000256" key="2">
    <source>
        <dbReference type="ARBA" id="ARBA00022670"/>
    </source>
</evidence>
<dbReference type="Gene3D" id="6.20.330.10">
    <property type="match status" value="1"/>
</dbReference>
<dbReference type="AlphaFoldDB" id="A0A518BY41"/>
<keyword evidence="4" id="KW-0720">Serine protease</keyword>
<dbReference type="EMBL" id="CP036280">
    <property type="protein sequence ID" value="QDU71891.1"/>
    <property type="molecule type" value="Genomic_DNA"/>
</dbReference>
<dbReference type="Proteomes" id="UP000320386">
    <property type="component" value="Chromosome"/>
</dbReference>
<keyword evidence="5" id="KW-0812">Transmembrane</keyword>
<evidence type="ECO:0000313" key="8">
    <source>
        <dbReference type="Proteomes" id="UP000320386"/>
    </source>
</evidence>
<evidence type="ECO:0000313" key="7">
    <source>
        <dbReference type="EMBL" id="QDU71891.1"/>
    </source>
</evidence>
<organism evidence="7 8">
    <name type="scientific">Mucisphaera calidilacus</name>
    <dbReference type="NCBI Taxonomy" id="2527982"/>
    <lineage>
        <taxon>Bacteria</taxon>
        <taxon>Pseudomonadati</taxon>
        <taxon>Planctomycetota</taxon>
        <taxon>Phycisphaerae</taxon>
        <taxon>Phycisphaerales</taxon>
        <taxon>Phycisphaeraceae</taxon>
        <taxon>Mucisphaera</taxon>
    </lineage>
</organism>
<dbReference type="PANTHER" id="PTHR42987">
    <property type="entry name" value="PEPTIDASE S49"/>
    <property type="match status" value="1"/>
</dbReference>
<protein>
    <submittedName>
        <fullName evidence="7">Signal peptide peptidase SppA</fullName>
        <ecNumber evidence="7">3.4.21.-</ecNumber>
    </submittedName>
</protein>
<dbReference type="InterPro" id="IPR002142">
    <property type="entry name" value="Peptidase_S49"/>
</dbReference>
<evidence type="ECO:0000256" key="1">
    <source>
        <dbReference type="ARBA" id="ARBA00008683"/>
    </source>
</evidence>
<reference evidence="7 8" key="1">
    <citation type="submission" date="2019-02" db="EMBL/GenBank/DDBJ databases">
        <title>Deep-cultivation of Planctomycetes and their phenomic and genomic characterization uncovers novel biology.</title>
        <authorList>
            <person name="Wiegand S."/>
            <person name="Jogler M."/>
            <person name="Boedeker C."/>
            <person name="Pinto D."/>
            <person name="Vollmers J."/>
            <person name="Rivas-Marin E."/>
            <person name="Kohn T."/>
            <person name="Peeters S.H."/>
            <person name="Heuer A."/>
            <person name="Rast P."/>
            <person name="Oberbeckmann S."/>
            <person name="Bunk B."/>
            <person name="Jeske O."/>
            <person name="Meyerdierks A."/>
            <person name="Storesund J.E."/>
            <person name="Kallscheuer N."/>
            <person name="Luecker S."/>
            <person name="Lage O.M."/>
            <person name="Pohl T."/>
            <person name="Merkel B.J."/>
            <person name="Hornburger P."/>
            <person name="Mueller R.-W."/>
            <person name="Bruemmer F."/>
            <person name="Labrenz M."/>
            <person name="Spormann A.M."/>
            <person name="Op den Camp H."/>
            <person name="Overmann J."/>
            <person name="Amann R."/>
            <person name="Jetten M.S.M."/>
            <person name="Mascher T."/>
            <person name="Medema M.H."/>
            <person name="Devos D.P."/>
            <person name="Kaster A.-K."/>
            <person name="Ovreas L."/>
            <person name="Rohde M."/>
            <person name="Galperin M.Y."/>
            <person name="Jogler C."/>
        </authorList>
    </citation>
    <scope>NUCLEOTIDE SEQUENCE [LARGE SCALE GENOMIC DNA]</scope>
    <source>
        <strain evidence="7 8">Pan265</strain>
    </source>
</reference>
<dbReference type="Gene3D" id="3.90.226.10">
    <property type="entry name" value="2-enoyl-CoA Hydratase, Chain A, domain 1"/>
    <property type="match status" value="1"/>
</dbReference>
<evidence type="ECO:0000259" key="6">
    <source>
        <dbReference type="Pfam" id="PF01343"/>
    </source>
</evidence>
<feature type="transmembrane region" description="Helical" evidence="5">
    <location>
        <begin position="6"/>
        <end position="27"/>
    </location>
</feature>
<evidence type="ECO:0000256" key="4">
    <source>
        <dbReference type="ARBA" id="ARBA00022825"/>
    </source>
</evidence>
<dbReference type="PANTHER" id="PTHR42987:SF4">
    <property type="entry name" value="PROTEASE SOHB-RELATED"/>
    <property type="match status" value="1"/>
</dbReference>
<dbReference type="InterPro" id="IPR047272">
    <property type="entry name" value="S49_SppA_C"/>
</dbReference>
<dbReference type="CDD" id="cd07023">
    <property type="entry name" value="S49_Sppa_N_C"/>
    <property type="match status" value="1"/>
</dbReference>
<keyword evidence="5" id="KW-0472">Membrane</keyword>
<feature type="domain" description="Peptidase S49" evidence="6">
    <location>
        <begin position="106"/>
        <end position="257"/>
    </location>
</feature>